<evidence type="ECO:0000259" key="6">
    <source>
        <dbReference type="PROSITE" id="PS50865"/>
    </source>
</evidence>
<keyword evidence="3" id="KW-0862">Zinc</keyword>
<feature type="domain" description="MYND-type" evidence="6">
    <location>
        <begin position="6"/>
        <end position="43"/>
    </location>
</feature>
<gene>
    <name evidence="8" type="primary">Aste57867_17093</name>
    <name evidence="7" type="ORF">As57867_017034</name>
    <name evidence="8" type="ORF">ASTE57867_17093</name>
</gene>
<keyword evidence="9" id="KW-1185">Reference proteome</keyword>
<dbReference type="InterPro" id="IPR002893">
    <property type="entry name" value="Znf_MYND"/>
</dbReference>
<feature type="compositionally biased region" description="Low complexity" evidence="5">
    <location>
        <begin position="58"/>
        <end position="67"/>
    </location>
</feature>
<proteinExistence type="predicted"/>
<dbReference type="EMBL" id="VJMH01006027">
    <property type="protein sequence ID" value="KAF0691737.1"/>
    <property type="molecule type" value="Genomic_DNA"/>
</dbReference>
<evidence type="ECO:0000256" key="4">
    <source>
        <dbReference type="PROSITE-ProRule" id="PRU00134"/>
    </source>
</evidence>
<protein>
    <submittedName>
        <fullName evidence="8">Aste57867_17093 protein</fullName>
    </submittedName>
</protein>
<organism evidence="8 9">
    <name type="scientific">Aphanomyces stellatus</name>
    <dbReference type="NCBI Taxonomy" id="120398"/>
    <lineage>
        <taxon>Eukaryota</taxon>
        <taxon>Sar</taxon>
        <taxon>Stramenopiles</taxon>
        <taxon>Oomycota</taxon>
        <taxon>Saprolegniomycetes</taxon>
        <taxon>Saprolegniales</taxon>
        <taxon>Verrucalvaceae</taxon>
        <taxon>Aphanomyces</taxon>
    </lineage>
</organism>
<evidence type="ECO:0000313" key="9">
    <source>
        <dbReference type="Proteomes" id="UP000332933"/>
    </source>
</evidence>
<sequence length="631" mass="69649">MVASLCGHCGQAPASKRCTLCGLTIYCDRACQRNHWQRHKRACRDLRRNPQSDVGRKTTTTTLPLPTESDDDADDTQEYAIPTLHPNVFLAASTSTLNNIDTLRTLLIDHVSAPPPTRLSHATTRTYTEWMRRRDEFLRRFRDMPRTTCETLLQAYDARVGQFAAEEATLITPNTMLRTVDAVIARLGSHGAIAWLDTAPLHHIRDFDDGPAEDSKTHRSFSNTPSPTQRMWDFLNQTRDNNHHVHVAVGYVDLSMLLDVDLCHGPNVVVRWVGYEGSVFCVAKALVMRQMLLHNASVDSILQVWYSAAWLRRTLDDFAAAVRGVLSGLSSPAFSTVALLLRHWQDQSPTLAVARRTWLAKTTAAALDPIANSIEARHRAYLTDYFLTGELLDASVGSVTLCCLPPMFESTSHTNESALASIDATQLLAAAVASNGDVVAAFVRLRRRHIGLLQRHLLAGHVVIDIRPPAQPLVSSPSWLLDELAAHLPTTMSWGNAIDRMSPKALHELAQRCGAIRTLHGGWSVRWPQWTQGASYVDVAAGEPQAVLLASVRGAFAGMRHRLAAQVIMRSPPVLRPSDCVDYGLCCVAKGQWATSFVTSGVDAIVHYSDLVPLNSFAPGLQTVNVTWSYK</sequence>
<evidence type="ECO:0000313" key="8">
    <source>
        <dbReference type="EMBL" id="VFT93851.1"/>
    </source>
</evidence>
<dbReference type="SUPFAM" id="SSF144232">
    <property type="entry name" value="HIT/MYND zinc finger-like"/>
    <property type="match status" value="1"/>
</dbReference>
<dbReference type="Pfam" id="PF01753">
    <property type="entry name" value="zf-MYND"/>
    <property type="match status" value="1"/>
</dbReference>
<evidence type="ECO:0000313" key="7">
    <source>
        <dbReference type="EMBL" id="KAF0691737.1"/>
    </source>
</evidence>
<evidence type="ECO:0000256" key="3">
    <source>
        <dbReference type="ARBA" id="ARBA00022833"/>
    </source>
</evidence>
<dbReference type="PROSITE" id="PS50865">
    <property type="entry name" value="ZF_MYND_2"/>
    <property type="match status" value="1"/>
</dbReference>
<feature type="region of interest" description="Disordered" evidence="5">
    <location>
        <begin position="47"/>
        <end position="75"/>
    </location>
</feature>
<dbReference type="PROSITE" id="PS01360">
    <property type="entry name" value="ZF_MYND_1"/>
    <property type="match status" value="1"/>
</dbReference>
<feature type="compositionally biased region" description="Basic and acidic residues" evidence="5">
    <location>
        <begin position="47"/>
        <end position="56"/>
    </location>
</feature>
<evidence type="ECO:0000256" key="1">
    <source>
        <dbReference type="ARBA" id="ARBA00022723"/>
    </source>
</evidence>
<keyword evidence="1" id="KW-0479">Metal-binding</keyword>
<evidence type="ECO:0000256" key="2">
    <source>
        <dbReference type="ARBA" id="ARBA00022771"/>
    </source>
</evidence>
<dbReference type="EMBL" id="CAADRA010006048">
    <property type="protein sequence ID" value="VFT93851.1"/>
    <property type="molecule type" value="Genomic_DNA"/>
</dbReference>
<dbReference type="GO" id="GO:0008270">
    <property type="term" value="F:zinc ion binding"/>
    <property type="evidence" value="ECO:0007669"/>
    <property type="project" value="UniProtKB-KW"/>
</dbReference>
<name>A0A485L7W7_9STRA</name>
<dbReference type="Gene3D" id="6.10.140.2220">
    <property type="match status" value="1"/>
</dbReference>
<reference evidence="7" key="2">
    <citation type="submission" date="2019-06" db="EMBL/GenBank/DDBJ databases">
        <title>Genomics analysis of Aphanomyces spp. identifies a new class of oomycete effector associated with host adaptation.</title>
        <authorList>
            <person name="Gaulin E."/>
        </authorList>
    </citation>
    <scope>NUCLEOTIDE SEQUENCE</scope>
    <source>
        <strain evidence="7">CBS 578.67</strain>
    </source>
</reference>
<accession>A0A485L7W7</accession>
<evidence type="ECO:0000256" key="5">
    <source>
        <dbReference type="SAM" id="MobiDB-lite"/>
    </source>
</evidence>
<dbReference type="Proteomes" id="UP000332933">
    <property type="component" value="Unassembled WGS sequence"/>
</dbReference>
<dbReference type="OrthoDB" id="79738at2759"/>
<keyword evidence="2 4" id="KW-0863">Zinc-finger</keyword>
<reference evidence="8 9" key="1">
    <citation type="submission" date="2019-03" db="EMBL/GenBank/DDBJ databases">
        <authorList>
            <person name="Gaulin E."/>
            <person name="Dumas B."/>
        </authorList>
    </citation>
    <scope>NUCLEOTIDE SEQUENCE [LARGE SCALE GENOMIC DNA]</scope>
    <source>
        <strain evidence="8">CBS 568.67</strain>
    </source>
</reference>
<dbReference type="AlphaFoldDB" id="A0A485L7W7"/>